<dbReference type="InterPro" id="IPR029069">
    <property type="entry name" value="HotDog_dom_sf"/>
</dbReference>
<dbReference type="Pfam" id="PF13279">
    <property type="entry name" value="4HBT_2"/>
    <property type="match status" value="1"/>
</dbReference>
<dbReference type="InterPro" id="IPR014166">
    <property type="entry name" value="Tol-Pal_acyl-CoA_thioesterase"/>
</dbReference>
<comment type="similarity">
    <text evidence="1">Belongs to the 4-hydroxybenzoyl-CoA thioesterase family.</text>
</comment>
<name>A0ABV3SHL4_9HYPH</name>
<accession>A0ABV3SHL4</accession>
<reference evidence="3 4" key="1">
    <citation type="submission" date="2024-05" db="EMBL/GenBank/DDBJ databases">
        <authorList>
            <person name="Jiang F."/>
        </authorList>
    </citation>
    <scope>NUCLEOTIDE SEQUENCE [LARGE SCALE GENOMIC DNA]</scope>
    <source>
        <strain evidence="3 4">LZ166</strain>
    </source>
</reference>
<dbReference type="Gene3D" id="3.10.129.10">
    <property type="entry name" value="Hotdog Thioesterase"/>
    <property type="match status" value="1"/>
</dbReference>
<organism evidence="3 4">
    <name type="scientific">Aquibium pacificus</name>
    <dbReference type="NCBI Taxonomy" id="3153579"/>
    <lineage>
        <taxon>Bacteria</taxon>
        <taxon>Pseudomonadati</taxon>
        <taxon>Pseudomonadota</taxon>
        <taxon>Alphaproteobacteria</taxon>
        <taxon>Hyphomicrobiales</taxon>
        <taxon>Phyllobacteriaceae</taxon>
        <taxon>Aquibium</taxon>
    </lineage>
</organism>
<dbReference type="InterPro" id="IPR050563">
    <property type="entry name" value="4-hydroxybenzoyl-CoA_TE"/>
</dbReference>
<keyword evidence="2" id="KW-0378">Hydrolase</keyword>
<evidence type="ECO:0000256" key="2">
    <source>
        <dbReference type="ARBA" id="ARBA00022801"/>
    </source>
</evidence>
<evidence type="ECO:0000313" key="3">
    <source>
        <dbReference type="EMBL" id="MEX0406252.1"/>
    </source>
</evidence>
<dbReference type="NCBIfam" id="TIGR02799">
    <property type="entry name" value="thio_ybgC"/>
    <property type="match status" value="1"/>
</dbReference>
<keyword evidence="4" id="KW-1185">Reference proteome</keyword>
<dbReference type="PANTHER" id="PTHR31793:SF37">
    <property type="entry name" value="ACYL-COA THIOESTER HYDROLASE YBGC"/>
    <property type="match status" value="1"/>
</dbReference>
<dbReference type="SUPFAM" id="SSF54637">
    <property type="entry name" value="Thioesterase/thiol ester dehydrase-isomerase"/>
    <property type="match status" value="1"/>
</dbReference>
<gene>
    <name evidence="3" type="primary">ybgC</name>
    <name evidence="3" type="ORF">ABGN05_11295</name>
</gene>
<dbReference type="InterPro" id="IPR006684">
    <property type="entry name" value="YbgC/YbaW"/>
</dbReference>
<dbReference type="PIRSF" id="PIRSF003230">
    <property type="entry name" value="YbgC"/>
    <property type="match status" value="1"/>
</dbReference>
<dbReference type="RefSeq" id="WP_367954113.1">
    <property type="nucleotide sequence ID" value="NZ_JBDPGJ010000002.1"/>
</dbReference>
<dbReference type="EMBL" id="JBDPGJ010000002">
    <property type="protein sequence ID" value="MEX0406252.1"/>
    <property type="molecule type" value="Genomic_DNA"/>
</dbReference>
<dbReference type="Proteomes" id="UP001556692">
    <property type="component" value="Unassembled WGS sequence"/>
</dbReference>
<sequence length="154" mass="17323">MADHGERETGLSGELTADGHRLSARVYYADTDFSGFVYHARYLEFFERGRSDFLRLCGVHHTELAAGAEGERIVWVVRRMEIDFRSPARMDDVLTIETRTENISGARIFMGQRILRGGTVLIEAKVEAAIVGEDGRPRRFPKAWITAFMPASTG</sequence>
<evidence type="ECO:0000313" key="4">
    <source>
        <dbReference type="Proteomes" id="UP001556692"/>
    </source>
</evidence>
<comment type="caution">
    <text evidence="3">The sequence shown here is derived from an EMBL/GenBank/DDBJ whole genome shotgun (WGS) entry which is preliminary data.</text>
</comment>
<protein>
    <submittedName>
        <fullName evidence="3">Tol-pal system-associated acyl-CoA thioesterase</fullName>
    </submittedName>
</protein>
<proteinExistence type="inferred from homology"/>
<dbReference type="PANTHER" id="PTHR31793">
    <property type="entry name" value="4-HYDROXYBENZOYL-COA THIOESTERASE FAMILY MEMBER"/>
    <property type="match status" value="1"/>
</dbReference>
<evidence type="ECO:0000256" key="1">
    <source>
        <dbReference type="ARBA" id="ARBA00005953"/>
    </source>
</evidence>
<dbReference type="NCBIfam" id="TIGR00051">
    <property type="entry name" value="YbgC/FadM family acyl-CoA thioesterase"/>
    <property type="match status" value="1"/>
</dbReference>
<dbReference type="CDD" id="cd00586">
    <property type="entry name" value="4HBT"/>
    <property type="match status" value="1"/>
</dbReference>